<sequence>MAARTYLGEFELMILLAVIRLGDEAYGVPISRELLETTDRDVALGSVYAALDRLQQKELVTSNLGDPTPARGGRAKRYFRATAKGVAEAKMTKKALTSLWRGIPQMEGERA</sequence>
<dbReference type="InterPro" id="IPR005149">
    <property type="entry name" value="Tscrpt_reg_PadR_N"/>
</dbReference>
<dbReference type="STRING" id="234267.Acid_1052"/>
<dbReference type="InterPro" id="IPR036388">
    <property type="entry name" value="WH-like_DNA-bd_sf"/>
</dbReference>
<protein>
    <submittedName>
        <fullName evidence="2">Transcriptional regulator, PadR family</fullName>
    </submittedName>
</protein>
<dbReference type="OrthoDB" id="120743at2"/>
<dbReference type="eggNOG" id="COG1695">
    <property type="taxonomic scope" value="Bacteria"/>
</dbReference>
<dbReference type="SUPFAM" id="SSF46785">
    <property type="entry name" value="Winged helix' DNA-binding domain"/>
    <property type="match status" value="1"/>
</dbReference>
<dbReference type="Pfam" id="PF03551">
    <property type="entry name" value="PadR"/>
    <property type="match status" value="1"/>
</dbReference>
<organism evidence="2">
    <name type="scientific">Solibacter usitatus (strain Ellin6076)</name>
    <dbReference type="NCBI Taxonomy" id="234267"/>
    <lineage>
        <taxon>Bacteria</taxon>
        <taxon>Pseudomonadati</taxon>
        <taxon>Acidobacteriota</taxon>
        <taxon>Terriglobia</taxon>
        <taxon>Bryobacterales</taxon>
        <taxon>Solibacteraceae</taxon>
        <taxon>Candidatus Solibacter</taxon>
    </lineage>
</organism>
<evidence type="ECO:0000313" key="2">
    <source>
        <dbReference type="EMBL" id="ABJ82050.1"/>
    </source>
</evidence>
<proteinExistence type="predicted"/>
<reference evidence="2" key="1">
    <citation type="submission" date="2006-10" db="EMBL/GenBank/DDBJ databases">
        <title>Complete sequence of Solibacter usitatus Ellin6076.</title>
        <authorList>
            <consortium name="US DOE Joint Genome Institute"/>
            <person name="Copeland A."/>
            <person name="Lucas S."/>
            <person name="Lapidus A."/>
            <person name="Barry K."/>
            <person name="Detter J.C."/>
            <person name="Glavina del Rio T."/>
            <person name="Hammon N."/>
            <person name="Israni S."/>
            <person name="Dalin E."/>
            <person name="Tice H."/>
            <person name="Pitluck S."/>
            <person name="Thompson L.S."/>
            <person name="Brettin T."/>
            <person name="Bruce D."/>
            <person name="Han C."/>
            <person name="Tapia R."/>
            <person name="Gilna P."/>
            <person name="Schmutz J."/>
            <person name="Larimer F."/>
            <person name="Land M."/>
            <person name="Hauser L."/>
            <person name="Kyrpides N."/>
            <person name="Mikhailova N."/>
            <person name="Janssen P.H."/>
            <person name="Kuske C.R."/>
            <person name="Richardson P."/>
        </authorList>
    </citation>
    <scope>NUCLEOTIDE SEQUENCE</scope>
    <source>
        <strain evidence="2">Ellin6076</strain>
    </source>
</reference>
<dbReference type="InterPro" id="IPR036390">
    <property type="entry name" value="WH_DNA-bd_sf"/>
</dbReference>
<feature type="domain" description="Transcription regulator PadR N-terminal" evidence="1">
    <location>
        <begin position="15"/>
        <end position="89"/>
    </location>
</feature>
<dbReference type="Gene3D" id="1.10.10.10">
    <property type="entry name" value="Winged helix-like DNA-binding domain superfamily/Winged helix DNA-binding domain"/>
    <property type="match status" value="1"/>
</dbReference>
<evidence type="ECO:0000259" key="1">
    <source>
        <dbReference type="Pfam" id="PF03551"/>
    </source>
</evidence>
<dbReference type="InParanoid" id="Q02A76"/>
<dbReference type="AlphaFoldDB" id="Q02A76"/>
<name>Q02A76_SOLUE</name>
<dbReference type="EMBL" id="CP000473">
    <property type="protein sequence ID" value="ABJ82050.1"/>
    <property type="molecule type" value="Genomic_DNA"/>
</dbReference>
<dbReference type="HOGENOM" id="CLU_063440_12_0_0"/>
<gene>
    <name evidence="2" type="ordered locus">Acid_1052</name>
</gene>
<accession>Q02A76</accession>
<dbReference type="KEGG" id="sus:Acid_1052"/>